<dbReference type="Proteomes" id="UP001233999">
    <property type="component" value="Unassembled WGS sequence"/>
</dbReference>
<keyword evidence="1" id="KW-0812">Transmembrane</keyword>
<comment type="caution">
    <text evidence="2">The sequence shown here is derived from an EMBL/GenBank/DDBJ whole genome shotgun (WGS) entry which is preliminary data.</text>
</comment>
<keyword evidence="1" id="KW-1133">Transmembrane helix</keyword>
<organism evidence="2 3">
    <name type="scientific">Diploptera punctata</name>
    <name type="common">Pacific beetle cockroach</name>
    <dbReference type="NCBI Taxonomy" id="6984"/>
    <lineage>
        <taxon>Eukaryota</taxon>
        <taxon>Metazoa</taxon>
        <taxon>Ecdysozoa</taxon>
        <taxon>Arthropoda</taxon>
        <taxon>Hexapoda</taxon>
        <taxon>Insecta</taxon>
        <taxon>Pterygota</taxon>
        <taxon>Neoptera</taxon>
        <taxon>Polyneoptera</taxon>
        <taxon>Dictyoptera</taxon>
        <taxon>Blattodea</taxon>
        <taxon>Blaberoidea</taxon>
        <taxon>Blaberidae</taxon>
        <taxon>Diplopterinae</taxon>
        <taxon>Diploptera</taxon>
    </lineage>
</organism>
<keyword evidence="1" id="KW-0472">Membrane</keyword>
<proteinExistence type="predicted"/>
<sequence>QCLHAQSCKREVMNGENCYSARTVGLYKTWRRISKLHINKTLANVVSIVTNFPDLISERNLYLESGFKCYVVLYYFRQRTWFIVSVCLLISAAGIIFCIVFLVTFINFVKMVYLKIEIDPLMAAMAILERSTLSKSKEFQNLAKNPGIVPLAPIINPVTIILSNCQLPQCGAERFSVIFQTDKSQGRVQGFHALCDNVYRRSRGRQPRIHKIPQMPQSVKELNRK</sequence>
<dbReference type="EMBL" id="JASPKZ010001584">
    <property type="protein sequence ID" value="KAJ9597804.1"/>
    <property type="molecule type" value="Genomic_DNA"/>
</dbReference>
<protein>
    <submittedName>
        <fullName evidence="2">Uncharacterized protein</fullName>
    </submittedName>
</protein>
<feature type="non-terminal residue" evidence="2">
    <location>
        <position position="225"/>
    </location>
</feature>
<reference evidence="2" key="1">
    <citation type="journal article" date="2023" name="IScience">
        <title>Live-bearing cockroach genome reveals convergent evolutionary mechanisms linked to viviparity in insects and beyond.</title>
        <authorList>
            <person name="Fouks B."/>
            <person name="Harrison M.C."/>
            <person name="Mikhailova A.A."/>
            <person name="Marchal E."/>
            <person name="English S."/>
            <person name="Carruthers M."/>
            <person name="Jennings E.C."/>
            <person name="Chiamaka E.L."/>
            <person name="Frigard R.A."/>
            <person name="Pippel M."/>
            <person name="Attardo G.M."/>
            <person name="Benoit J.B."/>
            <person name="Bornberg-Bauer E."/>
            <person name="Tobe S.S."/>
        </authorList>
    </citation>
    <scope>NUCLEOTIDE SEQUENCE</scope>
    <source>
        <strain evidence="2">Stay&amp;Tobe</strain>
    </source>
</reference>
<accession>A0AAD8AET7</accession>
<evidence type="ECO:0000256" key="1">
    <source>
        <dbReference type="SAM" id="Phobius"/>
    </source>
</evidence>
<reference evidence="2" key="2">
    <citation type="submission" date="2023-05" db="EMBL/GenBank/DDBJ databases">
        <authorList>
            <person name="Fouks B."/>
        </authorList>
    </citation>
    <scope>NUCLEOTIDE SEQUENCE</scope>
    <source>
        <strain evidence="2">Stay&amp;Tobe</strain>
        <tissue evidence="2">Testes</tissue>
    </source>
</reference>
<name>A0AAD8AET7_DIPPU</name>
<feature type="non-terminal residue" evidence="2">
    <location>
        <position position="1"/>
    </location>
</feature>
<gene>
    <name evidence="2" type="ORF">L9F63_011299</name>
</gene>
<keyword evidence="3" id="KW-1185">Reference proteome</keyword>
<evidence type="ECO:0000313" key="2">
    <source>
        <dbReference type="EMBL" id="KAJ9597804.1"/>
    </source>
</evidence>
<dbReference type="AlphaFoldDB" id="A0AAD8AET7"/>
<feature type="transmembrane region" description="Helical" evidence="1">
    <location>
        <begin position="81"/>
        <end position="106"/>
    </location>
</feature>
<evidence type="ECO:0000313" key="3">
    <source>
        <dbReference type="Proteomes" id="UP001233999"/>
    </source>
</evidence>